<proteinExistence type="inferred from homology"/>
<dbReference type="OrthoDB" id="358716at2"/>
<feature type="transmembrane region" description="Helical" evidence="7">
    <location>
        <begin position="194"/>
        <end position="215"/>
    </location>
</feature>
<organism evidence="10 11">
    <name type="scientific">Paenibacillus borealis</name>
    <dbReference type="NCBI Taxonomy" id="160799"/>
    <lineage>
        <taxon>Bacteria</taxon>
        <taxon>Bacillati</taxon>
        <taxon>Bacillota</taxon>
        <taxon>Bacilli</taxon>
        <taxon>Bacillales</taxon>
        <taxon>Paenibacillaceae</taxon>
        <taxon>Paenibacillus</taxon>
    </lineage>
</organism>
<dbReference type="CDD" id="cd06225">
    <property type="entry name" value="HAMP"/>
    <property type="match status" value="1"/>
</dbReference>
<dbReference type="SMART" id="SM00304">
    <property type="entry name" value="HAMP"/>
    <property type="match status" value="1"/>
</dbReference>
<reference evidence="10" key="1">
    <citation type="submission" date="2014-08" db="EMBL/GenBank/DDBJ databases">
        <title>Comparative genomics of the Paenibacillus odorifer group.</title>
        <authorList>
            <person name="den Bakker H.C."/>
            <person name="Tsai Y.-C.Y.-C."/>
            <person name="Martin N."/>
            <person name="Korlach J."/>
            <person name="Wiedmann M."/>
        </authorList>
    </citation>
    <scope>NUCLEOTIDE SEQUENCE [LARGE SCALE GENOMIC DNA]</scope>
    <source>
        <strain evidence="10">DSM 13188</strain>
    </source>
</reference>
<dbReference type="Pfam" id="PF12729">
    <property type="entry name" value="4HB_MCP_1"/>
    <property type="match status" value="1"/>
</dbReference>
<dbReference type="InterPro" id="IPR003660">
    <property type="entry name" value="HAMP_dom"/>
</dbReference>
<evidence type="ECO:0000256" key="7">
    <source>
        <dbReference type="SAM" id="Phobius"/>
    </source>
</evidence>
<evidence type="ECO:0000256" key="6">
    <source>
        <dbReference type="PROSITE-ProRule" id="PRU00284"/>
    </source>
</evidence>
<keyword evidence="7" id="KW-0812">Transmembrane</keyword>
<feature type="domain" description="Methyl-accepting transducer" evidence="8">
    <location>
        <begin position="283"/>
        <end position="519"/>
    </location>
</feature>
<sequence>MRHLKIKHKMALLIVVIVILLIGIGTTGIMTTSRMADRSQETYNQNLLPIYLITEIRGNNRAIESFLLEDLITRDDAKSEELKAAIETNINTNNELLAQLKTVEFSNDKIAANINEYLLLLPDYRSQRDNIIHLADNNLNDEGYQVFSGGAFSESRRTMVNLLEDTAALLVQDASAHNKETVASAKNSITLSGILITVAWVLSIVISLLITRLITKPLRELQRLMKRAEDGDLTAAASYQSKDEIGQINTSFNTMLEGLQNMMRGVSESAEILSASSEEMSASAEQTAHASQMIAETSSDIAAGFDVQAESIARTARSVRTMTNDISEARHSGNEMNGLMAQAASSTDRGVDAVERILAQMREIDTSVSASRSIVSSLGSLSEEINTIITTINEIAEQTNLLSLNASIEAARAGEHGRGFAVVAGEIRKLAEATGRSSLQITEIITHIRQQTESAVESMELGSGIVSHGVAQSEVVSAAFAEIQTSIQAASEQMELITEVIGHVAQESEGVAQAMAQVDEISRKGAGDVQDTSAASEQQLTAMGEMSSSAQYLATLAEDLQKHLARFKL</sequence>
<keyword evidence="2" id="KW-1003">Cell membrane</keyword>
<dbReference type="Pfam" id="PF00672">
    <property type="entry name" value="HAMP"/>
    <property type="match status" value="1"/>
</dbReference>
<accession>A0A089LBC1</accession>
<evidence type="ECO:0000259" key="8">
    <source>
        <dbReference type="PROSITE" id="PS50111"/>
    </source>
</evidence>
<dbReference type="HOGENOM" id="CLU_000445_107_27_9"/>
<keyword evidence="4 6" id="KW-0807">Transducer</keyword>
<dbReference type="PROSITE" id="PS50885">
    <property type="entry name" value="HAMP"/>
    <property type="match status" value="1"/>
</dbReference>
<evidence type="ECO:0008006" key="12">
    <source>
        <dbReference type="Google" id="ProtNLM"/>
    </source>
</evidence>
<evidence type="ECO:0000256" key="4">
    <source>
        <dbReference type="ARBA" id="ARBA00023224"/>
    </source>
</evidence>
<keyword evidence="3 7" id="KW-0472">Membrane</keyword>
<keyword evidence="7" id="KW-1133">Transmembrane helix</keyword>
<dbReference type="Proteomes" id="UP000029518">
    <property type="component" value="Chromosome"/>
</dbReference>
<dbReference type="GO" id="GO:0005886">
    <property type="term" value="C:plasma membrane"/>
    <property type="evidence" value="ECO:0007669"/>
    <property type="project" value="UniProtKB-SubCell"/>
</dbReference>
<comment type="subcellular location">
    <subcellularLocation>
        <location evidence="1">Cell membrane</location>
    </subcellularLocation>
</comment>
<dbReference type="Gene3D" id="1.10.287.950">
    <property type="entry name" value="Methyl-accepting chemotaxis protein"/>
    <property type="match status" value="1"/>
</dbReference>
<dbReference type="SUPFAM" id="SSF58104">
    <property type="entry name" value="Methyl-accepting chemotaxis protein (MCP) signaling domain"/>
    <property type="match status" value="1"/>
</dbReference>
<evidence type="ECO:0000259" key="9">
    <source>
        <dbReference type="PROSITE" id="PS50885"/>
    </source>
</evidence>
<keyword evidence="11" id="KW-1185">Reference proteome</keyword>
<dbReference type="GO" id="GO:0004888">
    <property type="term" value="F:transmembrane signaling receptor activity"/>
    <property type="evidence" value="ECO:0007669"/>
    <property type="project" value="InterPro"/>
</dbReference>
<name>A0A089LBC1_PAEBO</name>
<feature type="transmembrane region" description="Helical" evidence="7">
    <location>
        <begin position="12"/>
        <end position="30"/>
    </location>
</feature>
<comment type="similarity">
    <text evidence="5">Belongs to the methyl-accepting chemotaxis (MCP) protein family.</text>
</comment>
<dbReference type="GO" id="GO:0007165">
    <property type="term" value="P:signal transduction"/>
    <property type="evidence" value="ECO:0007669"/>
    <property type="project" value="UniProtKB-KW"/>
</dbReference>
<feature type="domain" description="HAMP" evidence="9">
    <location>
        <begin position="212"/>
        <end position="264"/>
    </location>
</feature>
<evidence type="ECO:0000256" key="3">
    <source>
        <dbReference type="ARBA" id="ARBA00023136"/>
    </source>
</evidence>
<dbReference type="PANTHER" id="PTHR32089:SF112">
    <property type="entry name" value="LYSOZYME-LIKE PROTEIN-RELATED"/>
    <property type="match status" value="1"/>
</dbReference>
<dbReference type="InterPro" id="IPR004089">
    <property type="entry name" value="MCPsignal_dom"/>
</dbReference>
<dbReference type="Gene3D" id="6.10.340.10">
    <property type="match status" value="1"/>
</dbReference>
<dbReference type="GO" id="GO:0006935">
    <property type="term" value="P:chemotaxis"/>
    <property type="evidence" value="ECO:0007669"/>
    <property type="project" value="InterPro"/>
</dbReference>
<evidence type="ECO:0000256" key="2">
    <source>
        <dbReference type="ARBA" id="ARBA00022475"/>
    </source>
</evidence>
<protein>
    <recommendedName>
        <fullName evidence="12">Methyl-accepting chemotaxis protein</fullName>
    </recommendedName>
</protein>
<dbReference type="PROSITE" id="PS50111">
    <property type="entry name" value="CHEMOTAXIS_TRANSDUC_2"/>
    <property type="match status" value="1"/>
</dbReference>
<evidence type="ECO:0000313" key="10">
    <source>
        <dbReference type="EMBL" id="AIQ56408.1"/>
    </source>
</evidence>
<dbReference type="PANTHER" id="PTHR32089">
    <property type="entry name" value="METHYL-ACCEPTING CHEMOTAXIS PROTEIN MCPB"/>
    <property type="match status" value="1"/>
</dbReference>
<dbReference type="KEGG" id="pbd:PBOR_05275"/>
<dbReference type="EMBL" id="CP009285">
    <property type="protein sequence ID" value="AIQ56408.1"/>
    <property type="molecule type" value="Genomic_DNA"/>
</dbReference>
<dbReference type="RefSeq" id="WP_042210749.1">
    <property type="nucleotide sequence ID" value="NZ_CP009285.1"/>
</dbReference>
<dbReference type="AlphaFoldDB" id="A0A089LBC1"/>
<evidence type="ECO:0000256" key="1">
    <source>
        <dbReference type="ARBA" id="ARBA00004236"/>
    </source>
</evidence>
<evidence type="ECO:0000256" key="5">
    <source>
        <dbReference type="ARBA" id="ARBA00029447"/>
    </source>
</evidence>
<dbReference type="InterPro" id="IPR024478">
    <property type="entry name" value="HlyB_4HB_MCP"/>
</dbReference>
<dbReference type="SMART" id="SM00283">
    <property type="entry name" value="MA"/>
    <property type="match status" value="1"/>
</dbReference>
<dbReference type="Pfam" id="PF00015">
    <property type="entry name" value="MCPsignal"/>
    <property type="match status" value="1"/>
</dbReference>
<gene>
    <name evidence="10" type="ORF">PBOR_05275</name>
</gene>
<dbReference type="PRINTS" id="PR00260">
    <property type="entry name" value="CHEMTRNSDUCR"/>
</dbReference>
<evidence type="ECO:0000313" key="11">
    <source>
        <dbReference type="Proteomes" id="UP000029518"/>
    </source>
</evidence>
<dbReference type="InterPro" id="IPR004090">
    <property type="entry name" value="Chemotax_Me-accpt_rcpt"/>
</dbReference>